<sequence>GLQFAISLGLIARHDLFGISTEQASRIAMAMAGFWWAGFSIISFIYLKETKTPENMPEAYRGLPKWAAYSKIGIERTLLTARKVVRFKHLLLFLIAFMIYNDAIQTVIKMASIYGQQELKISQTYIMITLLIIQFVAFFGALLFGRLAEKISAKKALMLSLVLWSFVVIYSYYIKSTEEFLFLGVVVGMVLGGSQALSRSIYGVMIPKNASAEFYGFYSVFTKFSAIWGTAVFAIVEHLTGSSRNAIISLVLFFIVGLVLLSMVNIEKAKDAKRIELFK</sequence>
<proteinExistence type="predicted"/>
<feature type="transmembrane region" description="Helical" evidence="6">
    <location>
        <begin position="125"/>
        <end position="144"/>
    </location>
</feature>
<dbReference type="InterPro" id="IPR036259">
    <property type="entry name" value="MFS_trans_sf"/>
</dbReference>
<evidence type="ECO:0000256" key="4">
    <source>
        <dbReference type="ARBA" id="ARBA00022989"/>
    </source>
</evidence>
<dbReference type="InterPro" id="IPR024671">
    <property type="entry name" value="Atg22-like"/>
</dbReference>
<evidence type="ECO:0000256" key="1">
    <source>
        <dbReference type="ARBA" id="ARBA00004127"/>
    </source>
</evidence>
<dbReference type="Gene3D" id="1.20.1250.20">
    <property type="entry name" value="MFS general substrate transporter like domains"/>
    <property type="match status" value="1"/>
</dbReference>
<feature type="transmembrane region" description="Helical" evidence="6">
    <location>
        <begin position="27"/>
        <end position="47"/>
    </location>
</feature>
<protein>
    <recommendedName>
        <fullName evidence="7">Major facilitator superfamily (MFS) profile domain-containing protein</fullName>
    </recommendedName>
</protein>
<name>X0S1U1_9ZZZZ</name>
<keyword evidence="2" id="KW-0813">Transport</keyword>
<evidence type="ECO:0000256" key="3">
    <source>
        <dbReference type="ARBA" id="ARBA00022692"/>
    </source>
</evidence>
<dbReference type="Pfam" id="PF11700">
    <property type="entry name" value="ATG22"/>
    <property type="match status" value="1"/>
</dbReference>
<evidence type="ECO:0000313" key="8">
    <source>
        <dbReference type="EMBL" id="GAF74994.1"/>
    </source>
</evidence>
<dbReference type="AlphaFoldDB" id="X0S1U1"/>
<dbReference type="SUPFAM" id="SSF103473">
    <property type="entry name" value="MFS general substrate transporter"/>
    <property type="match status" value="1"/>
</dbReference>
<feature type="non-terminal residue" evidence="8">
    <location>
        <position position="1"/>
    </location>
</feature>
<feature type="transmembrane region" description="Helical" evidence="6">
    <location>
        <begin position="90"/>
        <end position="113"/>
    </location>
</feature>
<evidence type="ECO:0000256" key="2">
    <source>
        <dbReference type="ARBA" id="ARBA00022448"/>
    </source>
</evidence>
<comment type="caution">
    <text evidence="8">The sequence shown here is derived from an EMBL/GenBank/DDBJ whole genome shotgun (WGS) entry which is preliminary data.</text>
</comment>
<dbReference type="EMBL" id="BARS01008174">
    <property type="protein sequence ID" value="GAF74994.1"/>
    <property type="molecule type" value="Genomic_DNA"/>
</dbReference>
<keyword evidence="3 6" id="KW-0812">Transmembrane</keyword>
<accession>X0S1U1</accession>
<evidence type="ECO:0000256" key="5">
    <source>
        <dbReference type="ARBA" id="ARBA00023136"/>
    </source>
</evidence>
<dbReference type="GO" id="GO:0022857">
    <property type="term" value="F:transmembrane transporter activity"/>
    <property type="evidence" value="ECO:0007669"/>
    <property type="project" value="InterPro"/>
</dbReference>
<feature type="transmembrane region" description="Helical" evidence="6">
    <location>
        <begin position="247"/>
        <end position="266"/>
    </location>
</feature>
<gene>
    <name evidence="8" type="ORF">S01H1_15643</name>
</gene>
<organism evidence="8">
    <name type="scientific">marine sediment metagenome</name>
    <dbReference type="NCBI Taxonomy" id="412755"/>
    <lineage>
        <taxon>unclassified sequences</taxon>
        <taxon>metagenomes</taxon>
        <taxon>ecological metagenomes</taxon>
    </lineage>
</organism>
<keyword evidence="4 6" id="KW-1133">Transmembrane helix</keyword>
<dbReference type="InterPro" id="IPR020846">
    <property type="entry name" value="MFS_dom"/>
</dbReference>
<feature type="transmembrane region" description="Helical" evidence="6">
    <location>
        <begin position="214"/>
        <end position="235"/>
    </location>
</feature>
<dbReference type="InterPro" id="IPR050495">
    <property type="entry name" value="ATG22/LtaA_families"/>
</dbReference>
<reference evidence="8" key="1">
    <citation type="journal article" date="2014" name="Front. Microbiol.">
        <title>High frequency of phylogenetically diverse reductive dehalogenase-homologous genes in deep subseafloor sedimentary metagenomes.</title>
        <authorList>
            <person name="Kawai M."/>
            <person name="Futagami T."/>
            <person name="Toyoda A."/>
            <person name="Takaki Y."/>
            <person name="Nishi S."/>
            <person name="Hori S."/>
            <person name="Arai W."/>
            <person name="Tsubouchi T."/>
            <person name="Morono Y."/>
            <person name="Uchiyama I."/>
            <person name="Ito T."/>
            <person name="Fujiyama A."/>
            <person name="Inagaki F."/>
            <person name="Takami H."/>
        </authorList>
    </citation>
    <scope>NUCLEOTIDE SEQUENCE</scope>
    <source>
        <strain evidence="8">Expedition CK06-06</strain>
    </source>
</reference>
<feature type="domain" description="Major facilitator superfamily (MFS) profile" evidence="7">
    <location>
        <begin position="89"/>
        <end position="279"/>
    </location>
</feature>
<dbReference type="GO" id="GO:0012505">
    <property type="term" value="C:endomembrane system"/>
    <property type="evidence" value="ECO:0007669"/>
    <property type="project" value="UniProtKB-SubCell"/>
</dbReference>
<keyword evidence="5 6" id="KW-0472">Membrane</keyword>
<evidence type="ECO:0000259" key="7">
    <source>
        <dbReference type="PROSITE" id="PS50850"/>
    </source>
</evidence>
<feature type="transmembrane region" description="Helical" evidence="6">
    <location>
        <begin position="180"/>
        <end position="202"/>
    </location>
</feature>
<feature type="transmembrane region" description="Helical" evidence="6">
    <location>
        <begin position="156"/>
        <end position="174"/>
    </location>
</feature>
<dbReference type="PANTHER" id="PTHR23519:SF1">
    <property type="entry name" value="AUTOPHAGY-RELATED PROTEIN 22"/>
    <property type="match status" value="1"/>
</dbReference>
<comment type="subcellular location">
    <subcellularLocation>
        <location evidence="1">Endomembrane system</location>
        <topology evidence="1">Multi-pass membrane protein</topology>
    </subcellularLocation>
</comment>
<dbReference type="PROSITE" id="PS50850">
    <property type="entry name" value="MFS"/>
    <property type="match status" value="1"/>
</dbReference>
<evidence type="ECO:0000256" key="6">
    <source>
        <dbReference type="SAM" id="Phobius"/>
    </source>
</evidence>
<dbReference type="PANTHER" id="PTHR23519">
    <property type="entry name" value="AUTOPHAGY-RELATED PROTEIN 22"/>
    <property type="match status" value="1"/>
</dbReference>